<dbReference type="RefSeq" id="XP_024333239.1">
    <property type="nucleotide sequence ID" value="XM_024481536.1"/>
</dbReference>
<feature type="domain" description="F-box" evidence="1">
    <location>
        <begin position="9"/>
        <end position="77"/>
    </location>
</feature>
<name>A0A1X6MJC2_9APHY</name>
<reference evidence="2 3" key="1">
    <citation type="submission" date="2017-04" db="EMBL/GenBank/DDBJ databases">
        <title>Genome Sequence of the Model Brown-Rot Fungus Postia placenta SB12.</title>
        <authorList>
            <consortium name="DOE Joint Genome Institute"/>
            <person name="Gaskell J."/>
            <person name="Kersten P."/>
            <person name="Larrondo L.F."/>
            <person name="Canessa P."/>
            <person name="Martinez D."/>
            <person name="Hibbett D."/>
            <person name="Schmoll M."/>
            <person name="Kubicek C.P."/>
            <person name="Martinez A.T."/>
            <person name="Yadav J."/>
            <person name="Master E."/>
            <person name="Magnuson J.K."/>
            <person name="James T."/>
            <person name="Yaver D."/>
            <person name="Berka R."/>
            <person name="Labutti K."/>
            <person name="Lipzen A."/>
            <person name="Aerts A."/>
            <person name="Barry K."/>
            <person name="Henrissat B."/>
            <person name="Blanchette R."/>
            <person name="Grigoriev I."/>
            <person name="Cullen D."/>
        </authorList>
    </citation>
    <scope>NUCLEOTIDE SEQUENCE [LARGE SCALE GENOMIC DNA]</scope>
    <source>
        <strain evidence="2 3">MAD-698-R-SB12</strain>
    </source>
</reference>
<gene>
    <name evidence="2" type="ORF">POSPLADRAFT_1062605</name>
</gene>
<evidence type="ECO:0000259" key="1">
    <source>
        <dbReference type="Pfam" id="PF12937"/>
    </source>
</evidence>
<protein>
    <recommendedName>
        <fullName evidence="1">F-box domain-containing protein</fullName>
    </recommendedName>
</protein>
<dbReference type="Proteomes" id="UP000194127">
    <property type="component" value="Unassembled WGS sequence"/>
</dbReference>
<sequence>MEPTSVCPINEIPPELLARIFWLCMSPFEGHKVFVWPFWWTGCSRVRKTQELVPLAHVCKLWRDLALQTPLLWSSIDGTGGLSGPAFSDLSITAGAPLRILTAGMMVLERAASVPLNIFAMQCLHPSVQSICQNDSARIRELHLTCIDEKTETIRRLSDFPAASLEYATFHPTVFTVSLRRSRHSHNPNTILLWRGQAPRLRILTWQICICLPSNQFLSLTHLCISPIPDRTPRWGLPDLLKLLYKCPALQELVLTRLTAPIPEAEDPPRVALAALRTLVVGWICPALATWLIDHIIAMDDATVHIHMPTCPFLHIPARMPASRVDLAHIFLSTDEEDRNIVVTATGKSSGGIRVDFVEWLPDAFTESCDICFDWLASLWMTWQLDHVQELWLSECVNPDRLGGYPVILGALPSVTTIFLCESTYHNTYVNQYLYAFAEALSYTGDGASVFCPHLKTLHLYLVTETINVEALAKIRHARQGLGCPIQSVVVEYIIDMPWGPGKFSGEDELPRTENGYEWIEYRLRKDPPQTPQMPQTPWLDP</sequence>
<keyword evidence="3" id="KW-1185">Reference proteome</keyword>
<dbReference type="Gene3D" id="1.20.1280.50">
    <property type="match status" value="1"/>
</dbReference>
<evidence type="ECO:0000313" key="3">
    <source>
        <dbReference type="Proteomes" id="UP000194127"/>
    </source>
</evidence>
<dbReference type="AlphaFoldDB" id="A0A1X6MJC2"/>
<organism evidence="2 3">
    <name type="scientific">Postia placenta MAD-698-R-SB12</name>
    <dbReference type="NCBI Taxonomy" id="670580"/>
    <lineage>
        <taxon>Eukaryota</taxon>
        <taxon>Fungi</taxon>
        <taxon>Dikarya</taxon>
        <taxon>Basidiomycota</taxon>
        <taxon>Agaricomycotina</taxon>
        <taxon>Agaricomycetes</taxon>
        <taxon>Polyporales</taxon>
        <taxon>Adustoporiaceae</taxon>
        <taxon>Rhodonia</taxon>
    </lineage>
</organism>
<dbReference type="STRING" id="670580.A0A1X6MJC2"/>
<evidence type="ECO:0000313" key="2">
    <source>
        <dbReference type="EMBL" id="OSX56445.1"/>
    </source>
</evidence>
<dbReference type="EMBL" id="KZ110613">
    <property type="protein sequence ID" value="OSX56445.1"/>
    <property type="molecule type" value="Genomic_DNA"/>
</dbReference>
<dbReference type="Pfam" id="PF12937">
    <property type="entry name" value="F-box-like"/>
    <property type="match status" value="1"/>
</dbReference>
<accession>A0A1X6MJC2</accession>
<dbReference type="GeneID" id="36326486"/>
<dbReference type="InterPro" id="IPR001810">
    <property type="entry name" value="F-box_dom"/>
</dbReference>
<proteinExistence type="predicted"/>
<dbReference type="OrthoDB" id="2804651at2759"/>